<reference evidence="3" key="1">
    <citation type="submission" date="2021-02" db="EMBL/GenBank/DDBJ databases">
        <authorList>
            <person name="Nowell W R."/>
        </authorList>
    </citation>
    <scope>NUCLEOTIDE SEQUENCE</scope>
</reference>
<dbReference type="InterPro" id="IPR000182">
    <property type="entry name" value="GNAT_dom"/>
</dbReference>
<dbReference type="CDD" id="cd04301">
    <property type="entry name" value="NAT_SF"/>
    <property type="match status" value="1"/>
</dbReference>
<dbReference type="Proteomes" id="UP000663832">
    <property type="component" value="Unassembled WGS sequence"/>
</dbReference>
<keyword evidence="5" id="KW-1185">Reference proteome</keyword>
<dbReference type="InterPro" id="IPR016181">
    <property type="entry name" value="Acyl_CoA_acyltransferase"/>
</dbReference>
<dbReference type="Proteomes" id="UP000663877">
    <property type="component" value="Unassembled WGS sequence"/>
</dbReference>
<evidence type="ECO:0000313" key="3">
    <source>
        <dbReference type="EMBL" id="CAF1073785.1"/>
    </source>
</evidence>
<gene>
    <name evidence="4" type="ORF">BJG266_LOCUS23566</name>
    <name evidence="3" type="ORF">QVE165_LOCUS18836</name>
    <name evidence="2" type="ORF">QVE165_LOCUS5108</name>
</gene>
<accession>A0A814M7D2</accession>
<feature type="domain" description="N-acetyltransferase" evidence="1">
    <location>
        <begin position="111"/>
        <end position="175"/>
    </location>
</feature>
<dbReference type="EMBL" id="CAJNOM010000020">
    <property type="protein sequence ID" value="CAF0818140.1"/>
    <property type="molecule type" value="Genomic_DNA"/>
</dbReference>
<name>A0A814M7D2_9BILA</name>
<dbReference type="SUPFAM" id="SSF55729">
    <property type="entry name" value="Acyl-CoA N-acyltransferases (Nat)"/>
    <property type="match status" value="1"/>
</dbReference>
<evidence type="ECO:0000313" key="5">
    <source>
        <dbReference type="Proteomes" id="UP000663832"/>
    </source>
</evidence>
<evidence type="ECO:0000259" key="1">
    <source>
        <dbReference type="Pfam" id="PF00583"/>
    </source>
</evidence>
<dbReference type="EMBL" id="CAJNOI010000158">
    <property type="protein sequence ID" value="CAF1141376.1"/>
    <property type="molecule type" value="Genomic_DNA"/>
</dbReference>
<dbReference type="Pfam" id="PF00583">
    <property type="entry name" value="Acetyltransf_1"/>
    <property type="match status" value="1"/>
</dbReference>
<dbReference type="AlphaFoldDB" id="A0A814M7D2"/>
<proteinExistence type="predicted"/>
<evidence type="ECO:0000313" key="2">
    <source>
        <dbReference type="EMBL" id="CAF0818140.1"/>
    </source>
</evidence>
<dbReference type="EMBL" id="CAJNOM010000113">
    <property type="protein sequence ID" value="CAF1073785.1"/>
    <property type="molecule type" value="Genomic_DNA"/>
</dbReference>
<protein>
    <recommendedName>
        <fullName evidence="1">N-acetyltransferase domain-containing protein</fullName>
    </recommendedName>
</protein>
<organism evidence="3 5">
    <name type="scientific">Adineta steineri</name>
    <dbReference type="NCBI Taxonomy" id="433720"/>
    <lineage>
        <taxon>Eukaryota</taxon>
        <taxon>Metazoa</taxon>
        <taxon>Spiralia</taxon>
        <taxon>Gnathifera</taxon>
        <taxon>Rotifera</taxon>
        <taxon>Eurotatoria</taxon>
        <taxon>Bdelloidea</taxon>
        <taxon>Adinetida</taxon>
        <taxon>Adinetidae</taxon>
        <taxon>Adineta</taxon>
    </lineage>
</organism>
<evidence type="ECO:0000313" key="4">
    <source>
        <dbReference type="EMBL" id="CAF1141376.1"/>
    </source>
</evidence>
<dbReference type="GO" id="GO:0008080">
    <property type="term" value="F:N-acetyltransferase activity"/>
    <property type="evidence" value="ECO:0007669"/>
    <property type="project" value="TreeGrafter"/>
</dbReference>
<dbReference type="PANTHER" id="PTHR20905:SF1">
    <property type="entry name" value="AT07410P-RELATED"/>
    <property type="match status" value="1"/>
</dbReference>
<dbReference type="PANTHER" id="PTHR20905">
    <property type="entry name" value="N-ACETYLTRANSFERASE-RELATED"/>
    <property type="match status" value="1"/>
</dbReference>
<comment type="caution">
    <text evidence="3">The sequence shown here is derived from an EMBL/GenBank/DDBJ whole genome shotgun (WGS) entry which is preliminary data.</text>
</comment>
<sequence>MLSSSRFNIHVLREEDRIPALTLLINSFFHDEPLAKCVELEEPIDFAKTIINDAINNQCSFVAYDIQTNQLIGICLNEIKSKDDQYIINETNEKLSFILNLLHNMHKNINLFDIFQTNSLLYIFIINVDKNYRGYRLGSRLISTSIEYARQNRIKGAFAEATSISSLNSFQHQGFLIYHQINYIEYDQIRLSTMIDNHNSQCQLVARIL</sequence>
<dbReference type="OrthoDB" id="2115692at2759"/>
<dbReference type="Gene3D" id="3.40.630.30">
    <property type="match status" value="1"/>
</dbReference>